<name>M2RUT6_COCSN</name>
<dbReference type="EMBL" id="KB445654">
    <property type="protein sequence ID" value="EMD58888.1"/>
    <property type="molecule type" value="Genomic_DNA"/>
</dbReference>
<organism evidence="1 2">
    <name type="scientific">Cochliobolus sativus (strain ND90Pr / ATCC 201652)</name>
    <name type="common">Common root rot and spot blotch fungus</name>
    <name type="synonym">Bipolaris sorokiniana</name>
    <dbReference type="NCBI Taxonomy" id="665912"/>
    <lineage>
        <taxon>Eukaryota</taxon>
        <taxon>Fungi</taxon>
        <taxon>Dikarya</taxon>
        <taxon>Ascomycota</taxon>
        <taxon>Pezizomycotina</taxon>
        <taxon>Dothideomycetes</taxon>
        <taxon>Pleosporomycetidae</taxon>
        <taxon>Pleosporales</taxon>
        <taxon>Pleosporineae</taxon>
        <taxon>Pleosporaceae</taxon>
        <taxon>Bipolaris</taxon>
    </lineage>
</organism>
<dbReference type="HOGENOM" id="CLU_2542422_0_0_1"/>
<sequence>MRHEQFDNSGQWQARSHRLRLTYLHPDHLTMVYPHHGQALDPSTAVFVFVALFSSLPPSSSLLFGSSSLSSSSLSWLQDSAPA</sequence>
<accession>M2RUT6</accession>
<dbReference type="Proteomes" id="UP000016934">
    <property type="component" value="Unassembled WGS sequence"/>
</dbReference>
<evidence type="ECO:0000313" key="2">
    <source>
        <dbReference type="Proteomes" id="UP000016934"/>
    </source>
</evidence>
<dbReference type="AlphaFoldDB" id="M2RUT6"/>
<dbReference type="RefSeq" id="XP_007705359.1">
    <property type="nucleotide sequence ID" value="XM_007707169.1"/>
</dbReference>
<evidence type="ECO:0000313" key="1">
    <source>
        <dbReference type="EMBL" id="EMD58888.1"/>
    </source>
</evidence>
<gene>
    <name evidence="1" type="ORF">COCSADRAFT_261431</name>
</gene>
<reference evidence="1 2" key="1">
    <citation type="journal article" date="2012" name="PLoS Pathog.">
        <title>Diverse lifestyles and strategies of plant pathogenesis encoded in the genomes of eighteen Dothideomycetes fungi.</title>
        <authorList>
            <person name="Ohm R.A."/>
            <person name="Feau N."/>
            <person name="Henrissat B."/>
            <person name="Schoch C.L."/>
            <person name="Horwitz B.A."/>
            <person name="Barry K.W."/>
            <person name="Condon B.J."/>
            <person name="Copeland A.C."/>
            <person name="Dhillon B."/>
            <person name="Glaser F."/>
            <person name="Hesse C.N."/>
            <person name="Kosti I."/>
            <person name="LaButti K."/>
            <person name="Lindquist E.A."/>
            <person name="Lucas S."/>
            <person name="Salamov A.A."/>
            <person name="Bradshaw R.E."/>
            <person name="Ciuffetti L."/>
            <person name="Hamelin R.C."/>
            <person name="Kema G.H.J."/>
            <person name="Lawrence C."/>
            <person name="Scott J.A."/>
            <person name="Spatafora J.W."/>
            <person name="Turgeon B.G."/>
            <person name="de Wit P.J.G.M."/>
            <person name="Zhong S."/>
            <person name="Goodwin S.B."/>
            <person name="Grigoriev I.V."/>
        </authorList>
    </citation>
    <scope>NUCLEOTIDE SEQUENCE [LARGE SCALE GENOMIC DNA]</scope>
    <source>
        <strain evidence="2">ND90Pr / ATCC 201652</strain>
    </source>
</reference>
<keyword evidence="2" id="KW-1185">Reference proteome</keyword>
<reference evidence="2" key="2">
    <citation type="journal article" date="2013" name="PLoS Genet.">
        <title>Comparative genome structure, secondary metabolite, and effector coding capacity across Cochliobolus pathogens.</title>
        <authorList>
            <person name="Condon B.J."/>
            <person name="Leng Y."/>
            <person name="Wu D."/>
            <person name="Bushley K.E."/>
            <person name="Ohm R.A."/>
            <person name="Otillar R."/>
            <person name="Martin J."/>
            <person name="Schackwitz W."/>
            <person name="Grimwood J."/>
            <person name="MohdZainudin N."/>
            <person name="Xue C."/>
            <person name="Wang R."/>
            <person name="Manning V.A."/>
            <person name="Dhillon B."/>
            <person name="Tu Z.J."/>
            <person name="Steffenson B.J."/>
            <person name="Salamov A."/>
            <person name="Sun H."/>
            <person name="Lowry S."/>
            <person name="LaButti K."/>
            <person name="Han J."/>
            <person name="Copeland A."/>
            <person name="Lindquist E."/>
            <person name="Barry K."/>
            <person name="Schmutz J."/>
            <person name="Baker S.E."/>
            <person name="Ciuffetti L.M."/>
            <person name="Grigoriev I.V."/>
            <person name="Zhong S."/>
            <person name="Turgeon B.G."/>
        </authorList>
    </citation>
    <scope>NUCLEOTIDE SEQUENCE [LARGE SCALE GENOMIC DNA]</scope>
    <source>
        <strain evidence="2">ND90Pr / ATCC 201652</strain>
    </source>
</reference>
<protein>
    <submittedName>
        <fullName evidence="1">Uncharacterized protein</fullName>
    </submittedName>
</protein>
<dbReference type="GeneID" id="19135428"/>
<proteinExistence type="predicted"/>
<dbReference type="KEGG" id="bsc:COCSADRAFT_261431"/>